<evidence type="ECO:0000313" key="1">
    <source>
        <dbReference type="EMBL" id="CAF1241565.1"/>
    </source>
</evidence>
<protein>
    <submittedName>
        <fullName evidence="1">Uncharacterized protein</fullName>
    </submittedName>
</protein>
<keyword evidence="3" id="KW-1185">Reference proteome</keyword>
<gene>
    <name evidence="1" type="ORF">GPM918_LOCUS25684</name>
    <name evidence="2" type="ORF">SRO942_LOCUS25705</name>
</gene>
<feature type="non-terminal residue" evidence="1">
    <location>
        <position position="1"/>
    </location>
</feature>
<reference evidence="1" key="1">
    <citation type="submission" date="2021-02" db="EMBL/GenBank/DDBJ databases">
        <authorList>
            <person name="Nowell W R."/>
        </authorList>
    </citation>
    <scope>NUCLEOTIDE SEQUENCE</scope>
</reference>
<dbReference type="AlphaFoldDB" id="A0A814Z838"/>
<dbReference type="Proteomes" id="UP000681722">
    <property type="component" value="Unassembled WGS sequence"/>
</dbReference>
<dbReference type="Proteomes" id="UP000663829">
    <property type="component" value="Unassembled WGS sequence"/>
</dbReference>
<evidence type="ECO:0000313" key="3">
    <source>
        <dbReference type="Proteomes" id="UP000663829"/>
    </source>
</evidence>
<dbReference type="EMBL" id="CAJOBC010010671">
    <property type="protein sequence ID" value="CAF4004738.1"/>
    <property type="molecule type" value="Genomic_DNA"/>
</dbReference>
<proteinExistence type="predicted"/>
<dbReference type="EMBL" id="CAJNOQ010010057">
    <property type="protein sequence ID" value="CAF1241565.1"/>
    <property type="molecule type" value="Genomic_DNA"/>
</dbReference>
<name>A0A814Z838_9BILA</name>
<evidence type="ECO:0000313" key="2">
    <source>
        <dbReference type="EMBL" id="CAF4004738.1"/>
    </source>
</evidence>
<sequence>EKGFCGAIVGLAQKRVDDEVKGWTQ</sequence>
<accession>A0A814Z838</accession>
<comment type="caution">
    <text evidence="1">The sequence shown here is derived from an EMBL/GenBank/DDBJ whole genome shotgun (WGS) entry which is preliminary data.</text>
</comment>
<organism evidence="1 3">
    <name type="scientific">Didymodactylos carnosus</name>
    <dbReference type="NCBI Taxonomy" id="1234261"/>
    <lineage>
        <taxon>Eukaryota</taxon>
        <taxon>Metazoa</taxon>
        <taxon>Spiralia</taxon>
        <taxon>Gnathifera</taxon>
        <taxon>Rotifera</taxon>
        <taxon>Eurotatoria</taxon>
        <taxon>Bdelloidea</taxon>
        <taxon>Philodinida</taxon>
        <taxon>Philodinidae</taxon>
        <taxon>Didymodactylos</taxon>
    </lineage>
</organism>